<dbReference type="GO" id="GO:0045174">
    <property type="term" value="F:glutathione dehydrogenase (ascorbate) activity"/>
    <property type="evidence" value="ECO:0007669"/>
    <property type="project" value="UniProtKB-UniRule"/>
</dbReference>
<comment type="similarity">
    <text evidence="1 5">Belongs to the GST superfamily. Omega family.</text>
</comment>
<dbReference type="EnsemblMetazoa" id="XM_021057592.2">
    <property type="protein sequence ID" value="XP_020913251.1"/>
    <property type="gene ID" value="LOC110250932"/>
</dbReference>
<dbReference type="GO" id="GO:0005737">
    <property type="term" value="C:cytoplasm"/>
    <property type="evidence" value="ECO:0007669"/>
    <property type="project" value="InterPro"/>
</dbReference>
<dbReference type="Proteomes" id="UP000887567">
    <property type="component" value="Unplaced"/>
</dbReference>
<keyword evidence="9" id="KW-1185">Reference proteome</keyword>
<keyword evidence="5" id="KW-0808">Transferase</keyword>
<evidence type="ECO:0000259" key="7">
    <source>
        <dbReference type="PROSITE" id="PS50405"/>
    </source>
</evidence>
<dbReference type="GO" id="GO:0004364">
    <property type="term" value="F:glutathione transferase activity"/>
    <property type="evidence" value="ECO:0007669"/>
    <property type="project" value="UniProtKB-UniRule"/>
</dbReference>
<dbReference type="Gene3D" id="1.20.1050.10">
    <property type="match status" value="1"/>
</dbReference>
<comment type="catalytic activity">
    <reaction evidence="4 5">
        <text>L-dehydroascorbate + 2 glutathione = glutathione disulfide + L-ascorbate</text>
        <dbReference type="Rhea" id="RHEA:24424"/>
        <dbReference type="ChEBI" id="CHEBI:38290"/>
        <dbReference type="ChEBI" id="CHEBI:57925"/>
        <dbReference type="ChEBI" id="CHEBI:58297"/>
        <dbReference type="ChEBI" id="CHEBI:58539"/>
        <dbReference type="EC" id="1.8.5.1"/>
    </reaction>
</comment>
<accession>A0A913Y210</accession>
<protein>
    <recommendedName>
        <fullName evidence="5">Glutathione S-transferase omega</fullName>
        <shortName evidence="5">GSTO</shortName>
        <ecNumber evidence="5">1.20.4.2</ecNumber>
        <ecNumber evidence="5">1.8.5.1</ecNumber>
        <ecNumber evidence="5">2.5.1.18</ecNumber>
    </recommendedName>
    <alternativeName>
        <fullName evidence="5">Glutathione-dependent dehydroascorbate reductase</fullName>
    </alternativeName>
    <alternativeName>
        <fullName evidence="5">Monomethylarsonic acid reductase</fullName>
    </alternativeName>
</protein>
<dbReference type="EC" id="1.8.5.1" evidence="5"/>
<dbReference type="EC" id="1.20.4.2" evidence="5"/>
<dbReference type="Gene3D" id="3.40.30.10">
    <property type="entry name" value="Glutaredoxin"/>
    <property type="match status" value="1"/>
</dbReference>
<comment type="catalytic activity">
    <reaction evidence="5">
        <text>RX + glutathione = an S-substituted glutathione + a halide anion + H(+)</text>
        <dbReference type="Rhea" id="RHEA:16437"/>
        <dbReference type="ChEBI" id="CHEBI:15378"/>
        <dbReference type="ChEBI" id="CHEBI:16042"/>
        <dbReference type="ChEBI" id="CHEBI:17792"/>
        <dbReference type="ChEBI" id="CHEBI:57925"/>
        <dbReference type="ChEBI" id="CHEBI:90779"/>
        <dbReference type="EC" id="2.5.1.18"/>
    </reaction>
</comment>
<dbReference type="InterPro" id="IPR036282">
    <property type="entry name" value="Glutathione-S-Trfase_C_sf"/>
</dbReference>
<evidence type="ECO:0000256" key="2">
    <source>
        <dbReference type="ARBA" id="ARBA00023002"/>
    </source>
</evidence>
<dbReference type="InterPro" id="IPR050983">
    <property type="entry name" value="GST_Omega/HSP26"/>
</dbReference>
<evidence type="ECO:0000256" key="1">
    <source>
        <dbReference type="ARBA" id="ARBA00011067"/>
    </source>
</evidence>
<comment type="catalytic activity">
    <reaction evidence="3 5">
        <text>methylarsonate + 2 glutathione + H(+) = methylarsonous acid + glutathione disulfide + H2O</text>
        <dbReference type="Rhea" id="RHEA:15969"/>
        <dbReference type="ChEBI" id="CHEBI:15377"/>
        <dbReference type="ChEBI" id="CHEBI:15378"/>
        <dbReference type="ChEBI" id="CHEBI:17826"/>
        <dbReference type="ChEBI" id="CHEBI:33409"/>
        <dbReference type="ChEBI" id="CHEBI:57925"/>
        <dbReference type="ChEBI" id="CHEBI:58297"/>
        <dbReference type="EC" id="1.20.4.2"/>
    </reaction>
</comment>
<dbReference type="PANTHER" id="PTHR43968">
    <property type="match status" value="1"/>
</dbReference>
<dbReference type="InterPro" id="IPR004046">
    <property type="entry name" value="GST_C"/>
</dbReference>
<feature type="domain" description="GST C-terminal" evidence="7">
    <location>
        <begin position="87"/>
        <end position="216"/>
    </location>
</feature>
<evidence type="ECO:0000256" key="5">
    <source>
        <dbReference type="RuleBase" id="RU368071"/>
    </source>
</evidence>
<dbReference type="SFLD" id="SFLDS00019">
    <property type="entry name" value="Glutathione_Transferase_(cytos"/>
    <property type="match status" value="1"/>
</dbReference>
<keyword evidence="2 5" id="KW-0560">Oxidoreductase</keyword>
<feature type="domain" description="GST N-terminal" evidence="6">
    <location>
        <begin position="3"/>
        <end position="81"/>
    </location>
</feature>
<evidence type="ECO:0000313" key="8">
    <source>
        <dbReference type="EnsemblMetazoa" id="XP_020913251.1"/>
    </source>
</evidence>
<dbReference type="EC" id="2.5.1.18" evidence="5"/>
<evidence type="ECO:0000313" key="9">
    <source>
        <dbReference type="Proteomes" id="UP000887567"/>
    </source>
</evidence>
<dbReference type="KEGG" id="epa:110250932"/>
<dbReference type="AlphaFoldDB" id="A0A913Y210"/>
<proteinExistence type="inferred from homology"/>
<dbReference type="GO" id="GO:0050610">
    <property type="term" value="F:methylarsonate reductase activity"/>
    <property type="evidence" value="ECO:0007669"/>
    <property type="project" value="UniProtKB-UniRule"/>
</dbReference>
<dbReference type="InterPro" id="IPR036249">
    <property type="entry name" value="Thioredoxin-like_sf"/>
</dbReference>
<evidence type="ECO:0000256" key="3">
    <source>
        <dbReference type="ARBA" id="ARBA00048353"/>
    </source>
</evidence>
<sequence length="236" mass="27802">METVPKFYNAWFCPFAQRAWIALIAKKVKFEYIEQNPYNKTPEWMSISPTGLVPVILHEGSTIYESGVCIEYIDEAFNTDVSLMPKDPAKRAYARIWGDFLGKKVIPNFYAMLLKQNKDEQEEAKEKYLQGLKEFTKAMSPKFSYFQQGTISYVDIMFAPFAQRTDWILKHFRGFEIPKTPDMERYHKWWETVKRHPAFIDTLCDEEKLIEVYQRYAHNTTRSLVAEAIRKGQPLP</sequence>
<organism evidence="8 9">
    <name type="scientific">Exaiptasia diaphana</name>
    <name type="common">Tropical sea anemone</name>
    <name type="synonym">Aiptasia pulchella</name>
    <dbReference type="NCBI Taxonomy" id="2652724"/>
    <lineage>
        <taxon>Eukaryota</taxon>
        <taxon>Metazoa</taxon>
        <taxon>Cnidaria</taxon>
        <taxon>Anthozoa</taxon>
        <taxon>Hexacorallia</taxon>
        <taxon>Actiniaria</taxon>
        <taxon>Aiptasiidae</taxon>
        <taxon>Exaiptasia</taxon>
    </lineage>
</organism>
<dbReference type="OMA" id="PEGPWFL"/>
<evidence type="ECO:0000256" key="4">
    <source>
        <dbReference type="ARBA" id="ARBA00049544"/>
    </source>
</evidence>
<comment type="function">
    <text evidence="5">Exhibits glutathione-dependent thiol transferase activity. Has high dehydroascorbate reductase activity and may contribute to the recycling of ascorbic acid. Participates in the biotransformation of inorganic arsenic and reduces monomethylarsonic acid (MMA).</text>
</comment>
<dbReference type="PANTHER" id="PTHR43968:SF6">
    <property type="entry name" value="GLUTATHIONE S-TRANSFERASE OMEGA"/>
    <property type="match status" value="1"/>
</dbReference>
<dbReference type="PRINTS" id="PR01625">
    <property type="entry name" value="GSTRNSFRASEO"/>
</dbReference>
<dbReference type="Pfam" id="PF13409">
    <property type="entry name" value="GST_N_2"/>
    <property type="match status" value="1"/>
</dbReference>
<dbReference type="InterPro" id="IPR040079">
    <property type="entry name" value="Glutathione_S-Trfase"/>
</dbReference>
<dbReference type="PROSITE" id="PS50405">
    <property type="entry name" value="GST_CTER"/>
    <property type="match status" value="1"/>
</dbReference>
<dbReference type="SUPFAM" id="SSF47616">
    <property type="entry name" value="GST C-terminal domain-like"/>
    <property type="match status" value="1"/>
</dbReference>
<dbReference type="InterPro" id="IPR010987">
    <property type="entry name" value="Glutathione-S-Trfase_C-like"/>
</dbReference>
<dbReference type="InterPro" id="IPR005442">
    <property type="entry name" value="GST_omega"/>
</dbReference>
<dbReference type="RefSeq" id="XP_020913252.1">
    <property type="nucleotide sequence ID" value="XM_021057593.2"/>
</dbReference>
<dbReference type="SFLD" id="SFLDG00358">
    <property type="entry name" value="Main_(cytGST)"/>
    <property type="match status" value="1"/>
</dbReference>
<reference evidence="8" key="1">
    <citation type="submission" date="2022-11" db="UniProtKB">
        <authorList>
            <consortium name="EnsemblMetazoa"/>
        </authorList>
    </citation>
    <scope>IDENTIFICATION</scope>
</reference>
<dbReference type="Pfam" id="PF00043">
    <property type="entry name" value="GST_C"/>
    <property type="match status" value="1"/>
</dbReference>
<evidence type="ECO:0000259" key="6">
    <source>
        <dbReference type="PROSITE" id="PS50404"/>
    </source>
</evidence>
<dbReference type="InterPro" id="IPR004045">
    <property type="entry name" value="Glutathione_S-Trfase_N"/>
</dbReference>
<dbReference type="RefSeq" id="XP_020913251.1">
    <property type="nucleotide sequence ID" value="XM_021057592.2"/>
</dbReference>
<dbReference type="SUPFAM" id="SSF52833">
    <property type="entry name" value="Thioredoxin-like"/>
    <property type="match status" value="1"/>
</dbReference>
<dbReference type="GO" id="GO:0006749">
    <property type="term" value="P:glutathione metabolic process"/>
    <property type="evidence" value="ECO:0007669"/>
    <property type="project" value="UniProtKB-UniRule"/>
</dbReference>
<dbReference type="OrthoDB" id="4951845at2759"/>
<dbReference type="EnsemblMetazoa" id="XM_021057593.2">
    <property type="protein sequence ID" value="XP_020913252.1"/>
    <property type="gene ID" value="LOC110250932"/>
</dbReference>
<name>A0A913Y210_EXADI</name>
<dbReference type="GeneID" id="110250932"/>
<dbReference type="PROSITE" id="PS50404">
    <property type="entry name" value="GST_NTER"/>
    <property type="match status" value="1"/>
</dbReference>